<dbReference type="Proteomes" id="UP001226091">
    <property type="component" value="Chromosome"/>
</dbReference>
<organism evidence="1 2">
    <name type="scientific">Metabacillus hrfriensis</name>
    <dbReference type="NCBI Taxonomy" id="3048891"/>
    <lineage>
        <taxon>Bacteria</taxon>
        <taxon>Bacillati</taxon>
        <taxon>Bacillota</taxon>
        <taxon>Bacilli</taxon>
        <taxon>Bacillales</taxon>
        <taxon>Bacillaceae</taxon>
        <taxon>Metabacillus</taxon>
    </lineage>
</organism>
<proteinExistence type="predicted"/>
<dbReference type="EMBL" id="CP126116">
    <property type="protein sequence ID" value="WHZ57075.1"/>
    <property type="molecule type" value="Genomic_DNA"/>
</dbReference>
<protein>
    <submittedName>
        <fullName evidence="1">Uncharacterized protein</fullName>
    </submittedName>
</protein>
<sequence length="236" mass="27946">MPIIKDIQLLVPADMDQNRLFFNQTRSISFLYSRLLPKLHAKDDRGIQINCVENLEKGKQLDPYDHIIFNYFPVFVEVDVQGFLELSDRKKKVKTLEIVHEGMKLAACEFNWDTSLLDEVYEKVKQLDYQNIYPLIKKSSPNKKYVGSILCHHEVSTIDVYMEIKKRNGKVVGKDKIFSVENTDEQNLFSEYWILVWKLNNKLEFADDRFNTVYRLTFLEKDEPDQLVWKIKKLNS</sequence>
<keyword evidence="2" id="KW-1185">Reference proteome</keyword>
<reference evidence="2" key="1">
    <citation type="journal article" date="2025" name="Aquaculture">
        <title>Assessment of the bioflocculant production and safety properties of Metabacillus hrfriensis sp. nov. based on phenotypic and whole-genome sequencing analysis.</title>
        <authorList>
            <person name="Zhang R."/>
            <person name="Zhao Z."/>
            <person name="Luo L."/>
            <person name="Wang S."/>
            <person name="Guo K."/>
            <person name="Xu W."/>
        </authorList>
    </citation>
    <scope>NUCLEOTIDE SEQUENCE [LARGE SCALE GENOMIC DNA]</scope>
    <source>
        <strain evidence="2">CT-WN-B3</strain>
    </source>
</reference>
<gene>
    <name evidence="1" type="ORF">QLQ22_20810</name>
</gene>
<accession>A0ACD4R9B4</accession>
<evidence type="ECO:0000313" key="2">
    <source>
        <dbReference type="Proteomes" id="UP001226091"/>
    </source>
</evidence>
<name>A0ACD4R9B4_9BACI</name>
<evidence type="ECO:0000313" key="1">
    <source>
        <dbReference type="EMBL" id="WHZ57075.1"/>
    </source>
</evidence>